<dbReference type="Pfam" id="PF02518">
    <property type="entry name" value="HATPase_c"/>
    <property type="match status" value="1"/>
</dbReference>
<evidence type="ECO:0000313" key="16">
    <source>
        <dbReference type="EMBL" id="AIF67343.1"/>
    </source>
</evidence>
<dbReference type="InterPro" id="IPR005467">
    <property type="entry name" value="His_kinase_dom"/>
</dbReference>
<sequence length="333" mass="38896">MIRKYLRDKASWIGMFVLLSGLLLLVAYVDTTIPFDSIFYVLLLFWLLLAVFLFFRYHRETRYYRGLNDWEKSLDASTLPEPDRPYEYIVHESLQEQVNFLNRTSSDRRESLEREKDELLSWIHEVKTPLTAMQLIIERIEDDVLKQQLTYEWLRVHMLLDTQIHQKRITFIENDLYIEEIELQTVISQEIRNLRSWCMQKGIGFDLDLQTELVLSDTKWLTFILRQLLSNAVKYSENSDIYISSANIDGHVQIRIQDNGIGIDVKDLPRIFDQGFTSTIQHNKAATGMGLYLTKKAAIPLKIKVDVASEPGKGTCFTLTFPKRNDMVGMTGV</sequence>
<evidence type="ECO:0000259" key="15">
    <source>
        <dbReference type="PROSITE" id="PS50109"/>
    </source>
</evidence>
<keyword evidence="9 16" id="KW-0418">Kinase</keyword>
<dbReference type="HOGENOM" id="CLU_000445_13_1_9"/>
<evidence type="ECO:0000256" key="5">
    <source>
        <dbReference type="ARBA" id="ARBA00022553"/>
    </source>
</evidence>
<gene>
    <name evidence="16" type="ORF">GZ22_12275</name>
</gene>
<dbReference type="CDD" id="cd00082">
    <property type="entry name" value="HisKA"/>
    <property type="match status" value="1"/>
</dbReference>
<accession>A0A075LS77</accession>
<dbReference type="InterPro" id="IPR050351">
    <property type="entry name" value="BphY/WalK/GraS-like"/>
</dbReference>
<keyword evidence="12" id="KW-0902">Two-component regulatory system</keyword>
<dbReference type="Proteomes" id="UP000027980">
    <property type="component" value="Chromosome"/>
</dbReference>
<keyword evidence="6" id="KW-0808">Transferase</keyword>
<dbReference type="PANTHER" id="PTHR45453:SF2">
    <property type="entry name" value="HISTIDINE KINASE"/>
    <property type="match status" value="1"/>
</dbReference>
<evidence type="ECO:0000313" key="17">
    <source>
        <dbReference type="Proteomes" id="UP000027980"/>
    </source>
</evidence>
<dbReference type="PROSITE" id="PS50109">
    <property type="entry name" value="HIS_KIN"/>
    <property type="match status" value="1"/>
</dbReference>
<dbReference type="AlphaFoldDB" id="A0A075LS77"/>
<dbReference type="InterPro" id="IPR004358">
    <property type="entry name" value="Sig_transdc_His_kin-like_C"/>
</dbReference>
<dbReference type="InterPro" id="IPR003594">
    <property type="entry name" value="HATPase_dom"/>
</dbReference>
<evidence type="ECO:0000256" key="7">
    <source>
        <dbReference type="ARBA" id="ARBA00022692"/>
    </source>
</evidence>
<feature type="transmembrane region" description="Helical" evidence="14">
    <location>
        <begin position="37"/>
        <end position="55"/>
    </location>
</feature>
<evidence type="ECO:0000256" key="14">
    <source>
        <dbReference type="SAM" id="Phobius"/>
    </source>
</evidence>
<dbReference type="GO" id="GO:0000155">
    <property type="term" value="F:phosphorelay sensor kinase activity"/>
    <property type="evidence" value="ECO:0007669"/>
    <property type="project" value="InterPro"/>
</dbReference>
<dbReference type="Gene3D" id="3.30.565.10">
    <property type="entry name" value="Histidine kinase-like ATPase, C-terminal domain"/>
    <property type="match status" value="1"/>
</dbReference>
<dbReference type="GO" id="GO:0016036">
    <property type="term" value="P:cellular response to phosphate starvation"/>
    <property type="evidence" value="ECO:0007669"/>
    <property type="project" value="TreeGrafter"/>
</dbReference>
<dbReference type="InterPro" id="IPR003661">
    <property type="entry name" value="HisK_dim/P_dom"/>
</dbReference>
<dbReference type="GeneID" id="34220008"/>
<keyword evidence="4" id="KW-1003">Cell membrane</keyword>
<evidence type="ECO:0000256" key="1">
    <source>
        <dbReference type="ARBA" id="ARBA00000085"/>
    </source>
</evidence>
<dbReference type="RefSeq" id="WP_038562764.1">
    <property type="nucleotide sequence ID" value="NZ_CP008876.1"/>
</dbReference>
<dbReference type="GO" id="GO:0004721">
    <property type="term" value="F:phosphoprotein phosphatase activity"/>
    <property type="evidence" value="ECO:0007669"/>
    <property type="project" value="TreeGrafter"/>
</dbReference>
<keyword evidence="10" id="KW-0067">ATP-binding</keyword>
<evidence type="ECO:0000256" key="3">
    <source>
        <dbReference type="ARBA" id="ARBA00012438"/>
    </source>
</evidence>
<dbReference type="GO" id="GO:0005886">
    <property type="term" value="C:plasma membrane"/>
    <property type="evidence" value="ECO:0007669"/>
    <property type="project" value="UniProtKB-SubCell"/>
</dbReference>
<feature type="domain" description="Histidine kinase" evidence="15">
    <location>
        <begin position="121"/>
        <end position="325"/>
    </location>
</feature>
<keyword evidence="13 14" id="KW-0472">Membrane</keyword>
<organism evidence="16 17">
    <name type="scientific">Terribacillus saccharophilus</name>
    <dbReference type="NCBI Taxonomy" id="361277"/>
    <lineage>
        <taxon>Bacteria</taxon>
        <taxon>Bacillati</taxon>
        <taxon>Bacillota</taxon>
        <taxon>Bacilli</taxon>
        <taxon>Bacillales</taxon>
        <taxon>Bacillaceae</taxon>
        <taxon>Terribacillus</taxon>
    </lineage>
</organism>
<dbReference type="PRINTS" id="PR00344">
    <property type="entry name" value="BCTRLSENSOR"/>
</dbReference>
<dbReference type="SMART" id="SM00387">
    <property type="entry name" value="HATPase_c"/>
    <property type="match status" value="1"/>
</dbReference>
<evidence type="ECO:0000256" key="6">
    <source>
        <dbReference type="ARBA" id="ARBA00022679"/>
    </source>
</evidence>
<keyword evidence="8" id="KW-0547">Nucleotide-binding</keyword>
<dbReference type="GO" id="GO:0005524">
    <property type="term" value="F:ATP binding"/>
    <property type="evidence" value="ECO:0007669"/>
    <property type="project" value="UniProtKB-KW"/>
</dbReference>
<comment type="catalytic activity">
    <reaction evidence="1">
        <text>ATP + protein L-histidine = ADP + protein N-phospho-L-histidine.</text>
        <dbReference type="EC" id="2.7.13.3"/>
    </reaction>
</comment>
<reference evidence="16 17" key="1">
    <citation type="submission" date="2014-07" db="EMBL/GenBank/DDBJ databases">
        <title>Complete genome sequence of a moderately halophilic bacterium Terribacillus aidingensis MP602, isolated from Cryptomeria fortunei in Tianmu mountain in China.</title>
        <authorList>
            <person name="Wang Y."/>
            <person name="Lu P."/>
            <person name="Zhang L."/>
        </authorList>
    </citation>
    <scope>NUCLEOTIDE SEQUENCE [LARGE SCALE GENOMIC DNA]</scope>
    <source>
        <strain evidence="16 17">MP602</strain>
    </source>
</reference>
<evidence type="ECO:0000256" key="9">
    <source>
        <dbReference type="ARBA" id="ARBA00022777"/>
    </source>
</evidence>
<comment type="subcellular location">
    <subcellularLocation>
        <location evidence="2">Cell membrane</location>
        <topology evidence="2">Multi-pass membrane protein</topology>
    </subcellularLocation>
</comment>
<proteinExistence type="predicted"/>
<dbReference type="EC" id="2.7.13.3" evidence="3"/>
<keyword evidence="7 14" id="KW-0812">Transmembrane</keyword>
<evidence type="ECO:0000256" key="10">
    <source>
        <dbReference type="ARBA" id="ARBA00022840"/>
    </source>
</evidence>
<keyword evidence="11 14" id="KW-1133">Transmembrane helix</keyword>
<name>A0A075LS77_9BACI</name>
<evidence type="ECO:0000256" key="8">
    <source>
        <dbReference type="ARBA" id="ARBA00022741"/>
    </source>
</evidence>
<feature type="transmembrane region" description="Helical" evidence="14">
    <location>
        <begin position="12"/>
        <end position="31"/>
    </location>
</feature>
<evidence type="ECO:0000256" key="11">
    <source>
        <dbReference type="ARBA" id="ARBA00022989"/>
    </source>
</evidence>
<dbReference type="KEGG" id="tap:GZ22_12275"/>
<dbReference type="SUPFAM" id="SSF55874">
    <property type="entry name" value="ATPase domain of HSP90 chaperone/DNA topoisomerase II/histidine kinase"/>
    <property type="match status" value="1"/>
</dbReference>
<protein>
    <recommendedName>
        <fullName evidence="3">histidine kinase</fullName>
        <ecNumber evidence="3">2.7.13.3</ecNumber>
    </recommendedName>
</protein>
<evidence type="ECO:0000256" key="2">
    <source>
        <dbReference type="ARBA" id="ARBA00004651"/>
    </source>
</evidence>
<evidence type="ECO:0000256" key="13">
    <source>
        <dbReference type="ARBA" id="ARBA00023136"/>
    </source>
</evidence>
<evidence type="ECO:0000256" key="4">
    <source>
        <dbReference type="ARBA" id="ARBA00022475"/>
    </source>
</evidence>
<keyword evidence="5" id="KW-0597">Phosphoprotein</keyword>
<dbReference type="PANTHER" id="PTHR45453">
    <property type="entry name" value="PHOSPHATE REGULON SENSOR PROTEIN PHOR"/>
    <property type="match status" value="1"/>
</dbReference>
<dbReference type="InterPro" id="IPR036890">
    <property type="entry name" value="HATPase_C_sf"/>
</dbReference>
<dbReference type="OrthoDB" id="9780487at2"/>
<evidence type="ECO:0000256" key="12">
    <source>
        <dbReference type="ARBA" id="ARBA00023012"/>
    </source>
</evidence>
<dbReference type="EMBL" id="CP008876">
    <property type="protein sequence ID" value="AIF67343.1"/>
    <property type="molecule type" value="Genomic_DNA"/>
</dbReference>